<gene>
    <name evidence="1" type="ORF">ABK905_13155</name>
</gene>
<reference evidence="1" key="1">
    <citation type="submission" date="2024-06" db="EMBL/GenBank/DDBJ databases">
        <authorList>
            <person name="Coelho C."/>
            <person name="Bento M."/>
            <person name="Garcia E."/>
            <person name="Camelo A."/>
            <person name="Brandao I."/>
            <person name="Espirito Santo C."/>
            <person name="Trovao J."/>
            <person name="Verissimo A."/>
            <person name="Costa J."/>
            <person name="Tiago I."/>
        </authorList>
    </citation>
    <scope>NUCLEOTIDE SEQUENCE</scope>
    <source>
        <strain evidence="1">KWT182</strain>
    </source>
</reference>
<accession>A0AAU7QF18</accession>
<evidence type="ECO:0008006" key="2">
    <source>
        <dbReference type="Google" id="ProtNLM"/>
    </source>
</evidence>
<proteinExistence type="predicted"/>
<organism evidence="1">
    <name type="scientific">Acerihabitans sp. KWT182</name>
    <dbReference type="NCBI Taxonomy" id="3157919"/>
    <lineage>
        <taxon>Bacteria</taxon>
        <taxon>Pseudomonadati</taxon>
        <taxon>Pseudomonadota</taxon>
        <taxon>Gammaproteobacteria</taxon>
        <taxon>Enterobacterales</taxon>
        <taxon>Pectobacteriaceae</taxon>
        <taxon>Acerihabitans</taxon>
    </lineage>
</organism>
<evidence type="ECO:0000313" key="1">
    <source>
        <dbReference type="EMBL" id="XBS71739.1"/>
    </source>
</evidence>
<dbReference type="EMBL" id="CP157947">
    <property type="protein sequence ID" value="XBS71739.1"/>
    <property type="molecule type" value="Genomic_DNA"/>
</dbReference>
<name>A0AAU7QF18_9GAMM</name>
<protein>
    <recommendedName>
        <fullName evidence="2">FCD domain-containing protein</fullName>
    </recommendedName>
</protein>
<dbReference type="AlphaFoldDB" id="A0AAU7QF18"/>
<sequence>MHRSYKQHVEIVAALKENDIAVAINSLRGHILPEFGAYWGLL</sequence>